<dbReference type="PANTHER" id="PTHR30250">
    <property type="entry name" value="PST FAMILY PREDICTED COLANIC ACID TRANSPORTER"/>
    <property type="match status" value="1"/>
</dbReference>
<dbReference type="CDD" id="cd13127">
    <property type="entry name" value="MATE_tuaB_like"/>
    <property type="match status" value="1"/>
</dbReference>
<evidence type="ECO:0000256" key="6">
    <source>
        <dbReference type="ARBA" id="ARBA00023136"/>
    </source>
</evidence>
<feature type="transmembrane region" description="Helical" evidence="7">
    <location>
        <begin position="186"/>
        <end position="204"/>
    </location>
</feature>
<keyword evidence="5 7" id="KW-1133">Transmembrane helix</keyword>
<dbReference type="InterPro" id="IPR050833">
    <property type="entry name" value="Poly_Biosynth_Transport"/>
</dbReference>
<accession>A0AAJ1SVI7</accession>
<sequence length="506" mass="52954">MSAEGSTAASIPAGAVRRSLAWLTIANIIAKSSQFVIGILVARILSPHDFGIFAVALVVFSVVINISELGVGTAVIREHDDIKEVAPTAVTLSIISSGALAILMYGTAPAIATSLGSPETAKAIEILSLVVLLAGPNAVPSALLTRDFLQGRRFFIDIANFAVANTLLIILALSGWGVLAFAWSRVAGQVATVIMLHVLSRHRYWPGFNLQQARKLLFFGLPLVSSSLVGYTISSVSTIVLGKLSGATSLGSYTLANNITNWPLGLFSGLIDSLGLPVFSRIHKDKMSLSIYLNNASRVTSAAFFYITTMCVALANPLVSALYGPKWEGAGLILAFFAIFGSVRVLIALYTVVLIACNAPKRLFWIQVTWLAALTPAVFLSVNVAGAVGAAIANVGVSLIVILPLTLWNVQRGTGISAISIFTPTVPPLLAAVAAGLVAAAVSSSSTDPLGALIGGGCAGTALYVGILANWGRRLLRESGRLFVSGSKADKKEFEDRKYDSTSSAP</sequence>
<dbReference type="RefSeq" id="WP_307360988.1">
    <property type="nucleotide sequence ID" value="NZ_JAUSTB010000010.1"/>
</dbReference>
<feature type="transmembrane region" description="Helical" evidence="7">
    <location>
        <begin position="303"/>
        <end position="324"/>
    </location>
</feature>
<feature type="transmembrane region" description="Helical" evidence="7">
    <location>
        <begin position="158"/>
        <end position="180"/>
    </location>
</feature>
<feature type="transmembrane region" description="Helical" evidence="7">
    <location>
        <begin position="388"/>
        <end position="410"/>
    </location>
</feature>
<feature type="transmembrane region" description="Helical" evidence="7">
    <location>
        <begin position="20"/>
        <end position="44"/>
    </location>
</feature>
<feature type="transmembrane region" description="Helical" evidence="7">
    <location>
        <begin position="126"/>
        <end position="146"/>
    </location>
</feature>
<keyword evidence="6 7" id="KW-0472">Membrane</keyword>
<feature type="transmembrane region" description="Helical" evidence="7">
    <location>
        <begin position="363"/>
        <end position="382"/>
    </location>
</feature>
<evidence type="ECO:0000256" key="4">
    <source>
        <dbReference type="ARBA" id="ARBA00022692"/>
    </source>
</evidence>
<protein>
    <submittedName>
        <fullName evidence="8">PST family polysaccharide transporter</fullName>
    </submittedName>
</protein>
<feature type="transmembrane region" description="Helical" evidence="7">
    <location>
        <begin position="422"/>
        <end position="444"/>
    </location>
</feature>
<reference evidence="8 9" key="1">
    <citation type="submission" date="2023-07" db="EMBL/GenBank/DDBJ databases">
        <title>Sorghum-associated microbial communities from plants grown in Nebraska, USA.</title>
        <authorList>
            <person name="Schachtman D."/>
        </authorList>
    </citation>
    <scope>NUCLEOTIDE SEQUENCE [LARGE SCALE GENOMIC DNA]</scope>
    <source>
        <strain evidence="8 9">DS1001</strain>
    </source>
</reference>
<evidence type="ECO:0000313" key="8">
    <source>
        <dbReference type="EMBL" id="MDQ0146994.1"/>
    </source>
</evidence>
<evidence type="ECO:0000256" key="1">
    <source>
        <dbReference type="ARBA" id="ARBA00004651"/>
    </source>
</evidence>
<evidence type="ECO:0000256" key="3">
    <source>
        <dbReference type="ARBA" id="ARBA00022475"/>
    </source>
</evidence>
<comment type="caution">
    <text evidence="8">The sequence shown here is derived from an EMBL/GenBank/DDBJ whole genome shotgun (WGS) entry which is preliminary data.</text>
</comment>
<evidence type="ECO:0000256" key="2">
    <source>
        <dbReference type="ARBA" id="ARBA00007430"/>
    </source>
</evidence>
<keyword evidence="3" id="KW-1003">Cell membrane</keyword>
<dbReference type="PANTHER" id="PTHR30250:SF10">
    <property type="entry name" value="LIPOPOLYSACCHARIDE BIOSYNTHESIS PROTEIN WZXC"/>
    <property type="match status" value="1"/>
</dbReference>
<organism evidence="8 9">
    <name type="scientific">Pseudarthrobacter niigatensis</name>
    <dbReference type="NCBI Taxonomy" id="369935"/>
    <lineage>
        <taxon>Bacteria</taxon>
        <taxon>Bacillati</taxon>
        <taxon>Actinomycetota</taxon>
        <taxon>Actinomycetes</taxon>
        <taxon>Micrococcales</taxon>
        <taxon>Micrococcaceae</taxon>
        <taxon>Pseudarthrobacter</taxon>
    </lineage>
</organism>
<dbReference type="Proteomes" id="UP001239267">
    <property type="component" value="Unassembled WGS sequence"/>
</dbReference>
<feature type="transmembrane region" description="Helical" evidence="7">
    <location>
        <begin position="216"/>
        <end position="242"/>
    </location>
</feature>
<gene>
    <name evidence="8" type="ORF">J2T23_002900</name>
</gene>
<feature type="transmembrane region" description="Helical" evidence="7">
    <location>
        <begin position="88"/>
        <end position="106"/>
    </location>
</feature>
<feature type="transmembrane region" description="Helical" evidence="7">
    <location>
        <begin position="450"/>
        <end position="471"/>
    </location>
</feature>
<keyword evidence="4 7" id="KW-0812">Transmembrane</keyword>
<evidence type="ECO:0000256" key="7">
    <source>
        <dbReference type="SAM" id="Phobius"/>
    </source>
</evidence>
<comment type="similarity">
    <text evidence="2">Belongs to the polysaccharide synthase family.</text>
</comment>
<evidence type="ECO:0000256" key="5">
    <source>
        <dbReference type="ARBA" id="ARBA00022989"/>
    </source>
</evidence>
<keyword evidence="9" id="KW-1185">Reference proteome</keyword>
<evidence type="ECO:0000313" key="9">
    <source>
        <dbReference type="Proteomes" id="UP001239267"/>
    </source>
</evidence>
<comment type="subcellular location">
    <subcellularLocation>
        <location evidence="1">Cell membrane</location>
        <topology evidence="1">Multi-pass membrane protein</topology>
    </subcellularLocation>
</comment>
<proteinExistence type="inferred from homology"/>
<dbReference type="AlphaFoldDB" id="A0AAJ1SVI7"/>
<feature type="transmembrane region" description="Helical" evidence="7">
    <location>
        <begin position="262"/>
        <end position="282"/>
    </location>
</feature>
<feature type="transmembrane region" description="Helical" evidence="7">
    <location>
        <begin position="330"/>
        <end position="356"/>
    </location>
</feature>
<feature type="transmembrane region" description="Helical" evidence="7">
    <location>
        <begin position="50"/>
        <end position="76"/>
    </location>
</feature>
<dbReference type="GO" id="GO:0005886">
    <property type="term" value="C:plasma membrane"/>
    <property type="evidence" value="ECO:0007669"/>
    <property type="project" value="UniProtKB-SubCell"/>
</dbReference>
<dbReference type="Pfam" id="PF13440">
    <property type="entry name" value="Polysacc_synt_3"/>
    <property type="match status" value="1"/>
</dbReference>
<name>A0AAJ1SVI7_9MICC</name>
<dbReference type="EMBL" id="JAUSTB010000010">
    <property type="protein sequence ID" value="MDQ0146994.1"/>
    <property type="molecule type" value="Genomic_DNA"/>
</dbReference>